<feature type="chain" id="PRO_5039231757" evidence="1">
    <location>
        <begin position="20"/>
        <end position="191"/>
    </location>
</feature>
<keyword evidence="3" id="KW-1185">Reference proteome</keyword>
<dbReference type="OrthoDB" id="2339948at2"/>
<organism evidence="2 3">
    <name type="scientific">Alkalibacterium gilvum</name>
    <dbReference type="NCBI Taxonomy" id="1130080"/>
    <lineage>
        <taxon>Bacteria</taxon>
        <taxon>Bacillati</taxon>
        <taxon>Bacillota</taxon>
        <taxon>Bacilli</taxon>
        <taxon>Lactobacillales</taxon>
        <taxon>Carnobacteriaceae</taxon>
        <taxon>Alkalibacterium</taxon>
    </lineage>
</organism>
<feature type="signal peptide" evidence="1">
    <location>
        <begin position="1"/>
        <end position="19"/>
    </location>
</feature>
<gene>
    <name evidence="2" type="ORF">SAMN04488113_15111</name>
</gene>
<protein>
    <submittedName>
        <fullName evidence="2">Uncharacterized protein</fullName>
    </submittedName>
</protein>
<evidence type="ECO:0000256" key="1">
    <source>
        <dbReference type="SAM" id="SignalP"/>
    </source>
</evidence>
<dbReference type="Proteomes" id="UP000198564">
    <property type="component" value="Unassembled WGS sequence"/>
</dbReference>
<evidence type="ECO:0000313" key="2">
    <source>
        <dbReference type="EMBL" id="SEJ02335.1"/>
    </source>
</evidence>
<dbReference type="RefSeq" id="WP_091636520.1">
    <property type="nucleotide sequence ID" value="NZ_FNYW01000051.1"/>
</dbReference>
<dbReference type="STRING" id="1130080.SAMN04488113_15111"/>
<evidence type="ECO:0000313" key="3">
    <source>
        <dbReference type="Proteomes" id="UP000198564"/>
    </source>
</evidence>
<dbReference type="AlphaFoldDB" id="A0A1H6VQK2"/>
<sequence length="191" mass="20693">MKKLSKFLLALMAIVAVFATVGSTGLAVSAAEPDDEPITEDQIRDQLAEELKFYFETVGHLDEEGNYVVDNEELFVQQFSKDADVNQDVLDTYYTQQNAAYSTAARGSITEYGTCIIVNSVPFGGVAWELANAVTANQGFIDAVTALNYQVAADLIIEIGRSVLPHAAFKQLTQLNLATSIVAAIWTCSTV</sequence>
<dbReference type="EMBL" id="FNYW01000051">
    <property type="protein sequence ID" value="SEJ02335.1"/>
    <property type="molecule type" value="Genomic_DNA"/>
</dbReference>
<keyword evidence="1" id="KW-0732">Signal</keyword>
<accession>A0A1H6VQK2</accession>
<proteinExistence type="predicted"/>
<reference evidence="3" key="1">
    <citation type="submission" date="2016-10" db="EMBL/GenBank/DDBJ databases">
        <authorList>
            <person name="Varghese N."/>
            <person name="Submissions S."/>
        </authorList>
    </citation>
    <scope>NUCLEOTIDE SEQUENCE [LARGE SCALE GENOMIC DNA]</scope>
    <source>
        <strain evidence="3">DSM 25751</strain>
    </source>
</reference>
<name>A0A1H6VQK2_9LACT</name>